<feature type="chain" id="PRO_5016996674" evidence="1">
    <location>
        <begin position="27"/>
        <end position="125"/>
    </location>
</feature>
<evidence type="ECO:0000256" key="1">
    <source>
        <dbReference type="SAM" id="SignalP"/>
    </source>
</evidence>
<gene>
    <name evidence="3" type="ORF">DW352_08880</name>
</gene>
<feature type="domain" description="DUF4189" evidence="2">
    <location>
        <begin position="28"/>
        <end position="121"/>
    </location>
</feature>
<dbReference type="Pfam" id="PF13827">
    <property type="entry name" value="DUF4189"/>
    <property type="match status" value="1"/>
</dbReference>
<reference evidence="3 4" key="1">
    <citation type="submission" date="2018-07" db="EMBL/GenBank/DDBJ databases">
        <authorList>
            <person name="Quirk P.G."/>
            <person name="Krulwich T.A."/>
        </authorList>
    </citation>
    <scope>NUCLEOTIDE SEQUENCE [LARGE SCALE GENOMIC DNA]</scope>
    <source>
        <strain evidence="3 4">CC-BB4</strain>
    </source>
</reference>
<accession>A0A346A442</accession>
<dbReference type="KEGG" id="ptaw:DW352_08880"/>
<organism evidence="3 4">
    <name type="scientific">Pseudolabrys taiwanensis</name>
    <dbReference type="NCBI Taxonomy" id="331696"/>
    <lineage>
        <taxon>Bacteria</taxon>
        <taxon>Pseudomonadati</taxon>
        <taxon>Pseudomonadota</taxon>
        <taxon>Alphaproteobacteria</taxon>
        <taxon>Hyphomicrobiales</taxon>
        <taxon>Xanthobacteraceae</taxon>
        <taxon>Pseudolabrys</taxon>
    </lineage>
</organism>
<feature type="signal peptide" evidence="1">
    <location>
        <begin position="1"/>
        <end position="26"/>
    </location>
</feature>
<dbReference type="InterPro" id="IPR025240">
    <property type="entry name" value="DUF4189"/>
</dbReference>
<dbReference type="AlphaFoldDB" id="A0A346A442"/>
<dbReference type="EMBL" id="CP031417">
    <property type="protein sequence ID" value="AXK83939.1"/>
    <property type="molecule type" value="Genomic_DNA"/>
</dbReference>
<keyword evidence="1" id="KW-0732">Signal</keyword>
<dbReference type="OrthoDB" id="6080273at2"/>
<evidence type="ECO:0000313" key="3">
    <source>
        <dbReference type="EMBL" id="AXK83939.1"/>
    </source>
</evidence>
<sequence length="125" mass="12956">MRALVAAALLLGSAAVMLATMNTARAAGALAIGACGAYGDAFDFRSVDEARQNALSKCRGDNCRVVTTVRHGCAAFAVDFSNPCGGNGWGKGPRLGRTQNEALKACYTDGGKECVIRSFFCDVKG</sequence>
<protein>
    <submittedName>
        <fullName evidence="3">DUF4189 domain-containing protein</fullName>
    </submittedName>
</protein>
<proteinExistence type="predicted"/>
<evidence type="ECO:0000259" key="2">
    <source>
        <dbReference type="Pfam" id="PF13827"/>
    </source>
</evidence>
<name>A0A346A442_9HYPH</name>
<keyword evidence="4" id="KW-1185">Reference proteome</keyword>
<dbReference type="Proteomes" id="UP000254889">
    <property type="component" value="Chromosome"/>
</dbReference>
<evidence type="ECO:0000313" key="4">
    <source>
        <dbReference type="Proteomes" id="UP000254889"/>
    </source>
</evidence>